<evidence type="ECO:0000313" key="2">
    <source>
        <dbReference type="Proteomes" id="UP001066276"/>
    </source>
</evidence>
<reference evidence="1" key="1">
    <citation type="journal article" date="2022" name="bioRxiv">
        <title>Sequencing and chromosome-scale assembly of the giantPleurodeles waltlgenome.</title>
        <authorList>
            <person name="Brown T."/>
            <person name="Elewa A."/>
            <person name="Iarovenko S."/>
            <person name="Subramanian E."/>
            <person name="Araus A.J."/>
            <person name="Petzold A."/>
            <person name="Susuki M."/>
            <person name="Suzuki K.-i.T."/>
            <person name="Hayashi T."/>
            <person name="Toyoda A."/>
            <person name="Oliveira C."/>
            <person name="Osipova E."/>
            <person name="Leigh N.D."/>
            <person name="Simon A."/>
            <person name="Yun M.H."/>
        </authorList>
    </citation>
    <scope>NUCLEOTIDE SEQUENCE</scope>
    <source>
        <strain evidence="1">20211129_DDA</strain>
        <tissue evidence="1">Liver</tissue>
    </source>
</reference>
<evidence type="ECO:0000313" key="1">
    <source>
        <dbReference type="EMBL" id="KAJ1107982.1"/>
    </source>
</evidence>
<dbReference type="AlphaFoldDB" id="A0AAV7MWI5"/>
<protein>
    <submittedName>
        <fullName evidence="1">Uncharacterized protein</fullName>
    </submittedName>
</protein>
<dbReference type="Proteomes" id="UP001066276">
    <property type="component" value="Chromosome 9"/>
</dbReference>
<name>A0AAV7MWI5_PLEWA</name>
<comment type="caution">
    <text evidence="1">The sequence shown here is derived from an EMBL/GenBank/DDBJ whole genome shotgun (WGS) entry which is preliminary data.</text>
</comment>
<organism evidence="1 2">
    <name type="scientific">Pleurodeles waltl</name>
    <name type="common">Iberian ribbed newt</name>
    <dbReference type="NCBI Taxonomy" id="8319"/>
    <lineage>
        <taxon>Eukaryota</taxon>
        <taxon>Metazoa</taxon>
        <taxon>Chordata</taxon>
        <taxon>Craniata</taxon>
        <taxon>Vertebrata</taxon>
        <taxon>Euteleostomi</taxon>
        <taxon>Amphibia</taxon>
        <taxon>Batrachia</taxon>
        <taxon>Caudata</taxon>
        <taxon>Salamandroidea</taxon>
        <taxon>Salamandridae</taxon>
        <taxon>Pleurodelinae</taxon>
        <taxon>Pleurodeles</taxon>
    </lineage>
</organism>
<dbReference type="EMBL" id="JANPWB010000013">
    <property type="protein sequence ID" value="KAJ1107982.1"/>
    <property type="molecule type" value="Genomic_DNA"/>
</dbReference>
<gene>
    <name evidence="1" type="ORF">NDU88_005367</name>
</gene>
<keyword evidence="2" id="KW-1185">Reference proteome</keyword>
<proteinExistence type="predicted"/>
<sequence length="165" mass="18444">MGRSKSAGPPQGCVIDAALSELVRKGASNDPAAFFSRFDIILEAIATSQKALEALIDPVMVDIGLMRADQKNMAEKVTEVDSVLAFTCPTFVEMKQQLQDLQYKVCTLENRAADAEEYSSCNNVWLVDLQDKVEEPSEELYLKDWFLASGGTEKFFIIFLNRKHK</sequence>
<accession>A0AAV7MWI5</accession>